<dbReference type="Pfam" id="PF20434">
    <property type="entry name" value="BD-FAE"/>
    <property type="match status" value="1"/>
</dbReference>
<dbReference type="PANTHER" id="PTHR34496">
    <property type="entry name" value="GLCNAC TRANSFERASE-RELATED"/>
    <property type="match status" value="1"/>
</dbReference>
<keyword evidence="4" id="KW-1185">Reference proteome</keyword>
<gene>
    <name evidence="3" type="ORF">JG688_00016319</name>
</gene>
<dbReference type="AlphaFoldDB" id="A0A8J5IYD8"/>
<dbReference type="InterPro" id="IPR049492">
    <property type="entry name" value="BD-FAE-like_dom"/>
</dbReference>
<dbReference type="Proteomes" id="UP000709295">
    <property type="component" value="Unassembled WGS sequence"/>
</dbReference>
<keyword evidence="1" id="KW-0812">Transmembrane</keyword>
<feature type="transmembrane region" description="Helical" evidence="1">
    <location>
        <begin position="27"/>
        <end position="48"/>
    </location>
</feature>
<dbReference type="PANTHER" id="PTHR34496:SF6">
    <property type="entry name" value="GLYCOSYLTRANSFERASE 2-LIKE DOMAIN-CONTAINING PROTEIN"/>
    <property type="match status" value="1"/>
</dbReference>
<proteinExistence type="predicted"/>
<sequence>MKAGYQPYGRVSSRGDVRRGAGWDLRVAVLMVFPVICLVVVLYEFLYLQEYAASGAAVDAPVEDRSLHLRADKEAAMIATLAPEPTDPPSIVNGRSTIILVANYRDSARCSETLRSIFDNAVAPDNIKISIYDQIYPAEKERQCVDVFCELVGEEFCRRSQIVSSQIDAVNATGPTAARYETEKAITDEDFCMTIDSHLVFIPNWDEKIIAQWDSLANPNAIISVYPKSTEHLTKHDVDDKVQLMCMSRIETQDPDSMVQYAAPMWINKKDTPKPRLMSQLAGGFNFGGCKQAKEVRNDPYTPYLFHGEEYSRATRLWTAGYDFYVPSEDIAYHWYEKRKVVWERDWSERYVIQQPSKRRIRYNLKLPVTKEDFDRTDLDKFTLGTKRTFEQWKNFSGIDPLAKFVSNTATQFNNCQLLPRLNPDHYIFESERVVGPLNGMTSCKLRSPRRVALALALLAYVRNTGRNLCLQHALLQQNEPRLPLSEHVHAALKYTTTGQLIASSEYLLCLIKPQLAARIGRLLVWTPRDCRLNCRYGPHERNTLDVYGVQEQEETTAAKPVLVFMHGGAWSFGHKWQYALVGEYLATQGFLAAVINYRTFPNGSVVDMIEDIENAVFWVAENCSSLGGDRSKLFLSGHSSGGHVGALALVNSAVRLGVNDPKEREIANYVRGFIGLSAPYDISDHYIFESERVVGPFNGVHQISSMKPAMLGMGNFKKFSPTALVAEARNIGFSLPPFYILHGEDDTVVPTSSSKKLAFNLKQAGQSATYYEVSNCTHEDMVFAVMGDNVDCRTDVVNLLKRIMLEPKKFAALPSDAAILTSPPSLASKL</sequence>
<reference evidence="3" key="1">
    <citation type="submission" date="2021-01" db="EMBL/GenBank/DDBJ databases">
        <title>Phytophthora aleatoria, a newly-described species from Pinus radiata is distinct from Phytophthora cactorum isolates based on comparative genomics.</title>
        <authorList>
            <person name="Mcdougal R."/>
            <person name="Panda P."/>
            <person name="Williams N."/>
            <person name="Studholme D.J."/>
        </authorList>
    </citation>
    <scope>NUCLEOTIDE SEQUENCE</scope>
    <source>
        <strain evidence="3">NZFS 4037</strain>
    </source>
</reference>
<feature type="domain" description="BD-FAE-like" evidence="2">
    <location>
        <begin position="545"/>
        <end position="760"/>
    </location>
</feature>
<dbReference type="InterPro" id="IPR021067">
    <property type="entry name" value="Glycosyltransferase"/>
</dbReference>
<name>A0A8J5IYD8_9STRA</name>
<protein>
    <recommendedName>
        <fullName evidence="2">BD-FAE-like domain-containing protein</fullName>
    </recommendedName>
</protein>
<organism evidence="3 4">
    <name type="scientific">Phytophthora aleatoria</name>
    <dbReference type="NCBI Taxonomy" id="2496075"/>
    <lineage>
        <taxon>Eukaryota</taxon>
        <taxon>Sar</taxon>
        <taxon>Stramenopiles</taxon>
        <taxon>Oomycota</taxon>
        <taxon>Peronosporomycetes</taxon>
        <taxon>Peronosporales</taxon>
        <taxon>Peronosporaceae</taxon>
        <taxon>Phytophthora</taxon>
    </lineage>
</organism>
<keyword evidence="1" id="KW-0472">Membrane</keyword>
<dbReference type="Pfam" id="PF11397">
    <property type="entry name" value="GlcNAc"/>
    <property type="match status" value="1"/>
</dbReference>
<evidence type="ECO:0000259" key="2">
    <source>
        <dbReference type="Pfam" id="PF20434"/>
    </source>
</evidence>
<comment type="caution">
    <text evidence="3">The sequence shown here is derived from an EMBL/GenBank/DDBJ whole genome shotgun (WGS) entry which is preliminary data.</text>
</comment>
<evidence type="ECO:0000256" key="1">
    <source>
        <dbReference type="SAM" id="Phobius"/>
    </source>
</evidence>
<evidence type="ECO:0000313" key="4">
    <source>
        <dbReference type="Proteomes" id="UP000709295"/>
    </source>
</evidence>
<keyword evidence="1" id="KW-1133">Transmembrane helix</keyword>
<accession>A0A8J5IYD8</accession>
<evidence type="ECO:0000313" key="3">
    <source>
        <dbReference type="EMBL" id="KAG6945898.1"/>
    </source>
</evidence>
<dbReference type="EMBL" id="JAENGY010001994">
    <property type="protein sequence ID" value="KAG6945898.1"/>
    <property type="molecule type" value="Genomic_DNA"/>
</dbReference>